<accession>A0AAI9K467</accession>
<evidence type="ECO:0000313" key="1">
    <source>
        <dbReference type="EMBL" id="GFO95424.1"/>
    </source>
</evidence>
<proteinExistence type="predicted"/>
<sequence length="261" mass="29988">MQLSDTSLPEYHFILCKDYDIKYITDDQDHAVRYSRNGNKLCIYNETGDLSSVYIKYTGKSYNICYTGENGAYLPGNFPYYPIAGNGDLFQNGYCQLPKDLSRFTVSICSDFTTYSNLNMSGDTFSGFSDQLSIVSGIFWSEQIIDNVRYIFPYIGADTDPSRNHYITSQIKKYINYTPEEKATDYSLIGKTILIQPIHRNAYMYGSDMVMFDAAGNLDIYYTNYIQTGNWYNIDSILTDEELQKIQEDVYDELGITETTE</sequence>
<reference evidence="1" key="1">
    <citation type="submission" date="2020-06" db="EMBL/GenBank/DDBJ databases">
        <title>Characterization of fructooligosaccharide metabolism and fructooligosaccharide-degrading enzymes in human commensal butyrate producers.</title>
        <authorList>
            <person name="Tanno H."/>
            <person name="Fujii T."/>
            <person name="Hirano K."/>
            <person name="Maeno S."/>
            <person name="Tonozuka T."/>
            <person name="Sakamoto M."/>
            <person name="Ohkuma M."/>
            <person name="Tochio T."/>
            <person name="Endo A."/>
        </authorList>
    </citation>
    <scope>NUCLEOTIDE SEQUENCE</scope>
    <source>
        <strain evidence="1">JCM 31265</strain>
    </source>
</reference>
<organism evidence="1 2">
    <name type="scientific">Coprococcus eutactus</name>
    <dbReference type="NCBI Taxonomy" id="33043"/>
    <lineage>
        <taxon>Bacteria</taxon>
        <taxon>Bacillati</taxon>
        <taxon>Bacillota</taxon>
        <taxon>Clostridia</taxon>
        <taxon>Lachnospirales</taxon>
        <taxon>Lachnospiraceae</taxon>
        <taxon>Coprococcus</taxon>
    </lineage>
</organism>
<dbReference type="Proteomes" id="UP000660047">
    <property type="component" value="Unassembled WGS sequence"/>
</dbReference>
<protein>
    <submittedName>
        <fullName evidence="1">Uncharacterized protein</fullName>
    </submittedName>
</protein>
<name>A0AAI9K467_9FIRM</name>
<evidence type="ECO:0000313" key="2">
    <source>
        <dbReference type="Proteomes" id="UP000660047"/>
    </source>
</evidence>
<comment type="caution">
    <text evidence="1">The sequence shown here is derived from an EMBL/GenBank/DDBJ whole genome shotgun (WGS) entry which is preliminary data.</text>
</comment>
<dbReference type="AlphaFoldDB" id="A0AAI9K467"/>
<dbReference type="EMBL" id="BLYL01000018">
    <property type="protein sequence ID" value="GFO95424.1"/>
    <property type="molecule type" value="Genomic_DNA"/>
</dbReference>
<gene>
    <name evidence="1" type="ORF">COEU31_24700</name>
</gene>